<dbReference type="PANTHER" id="PTHR43825">
    <property type="entry name" value="PYRUVATE DEHYDROGENASE E1 COMPONENT"/>
    <property type="match status" value="1"/>
</dbReference>
<evidence type="ECO:0000259" key="4">
    <source>
        <dbReference type="SMART" id="SM00861"/>
    </source>
</evidence>
<evidence type="ECO:0000313" key="5">
    <source>
        <dbReference type="EMBL" id="KGA20900.1"/>
    </source>
</evidence>
<dbReference type="Gene3D" id="3.40.50.920">
    <property type="match status" value="1"/>
</dbReference>
<comment type="cofactor">
    <cofactor evidence="2">
        <name>thiamine diphosphate</name>
        <dbReference type="ChEBI" id="CHEBI:58937"/>
    </cofactor>
</comment>
<protein>
    <recommendedName>
        <fullName evidence="4">Transketolase-like pyrimidine-binding domain-containing protein</fullName>
    </recommendedName>
</protein>
<reference evidence="5" key="1">
    <citation type="submission" date="2014-06" db="EMBL/GenBank/DDBJ databases">
        <title>Key roles for freshwater Actinobacteria revealed by deep metagenomic sequencing.</title>
        <authorList>
            <person name="Ghai R."/>
            <person name="Mizuno C.M."/>
            <person name="Picazo A."/>
            <person name="Camacho A."/>
            <person name="Rodriguez-Valera F."/>
        </authorList>
    </citation>
    <scope>NUCLEOTIDE SEQUENCE</scope>
</reference>
<evidence type="ECO:0000256" key="1">
    <source>
        <dbReference type="ARBA" id="ARBA00001946"/>
    </source>
</evidence>
<dbReference type="InterPro" id="IPR029061">
    <property type="entry name" value="THDP-binding"/>
</dbReference>
<proteinExistence type="inferred from homology"/>
<dbReference type="InterPro" id="IPR051157">
    <property type="entry name" value="PDH/Transketolase"/>
</dbReference>
<accession>A0A094Q9J0</accession>
<dbReference type="Pfam" id="PF00456">
    <property type="entry name" value="Transketolase_N"/>
    <property type="match status" value="1"/>
</dbReference>
<dbReference type="InterPro" id="IPR005475">
    <property type="entry name" value="Transketolase-like_Pyr-bd"/>
</dbReference>
<comment type="cofactor">
    <cofactor evidence="1">
        <name>Mg(2+)</name>
        <dbReference type="ChEBI" id="CHEBI:18420"/>
    </cofactor>
</comment>
<dbReference type="InterPro" id="IPR005474">
    <property type="entry name" value="Transketolase_N"/>
</dbReference>
<sequence length="615" mass="67448">MELTFVKQTTLEKHIELAYAGNLESRRFISDALRVNTLSMIMEAGSGHIGSSFSAMDIVLSVYLDLVLPKGKETLQAKYISSKGHDAPGLYSILVAFGIIKEDKKLLLRRINGLPGHPDISTAGITANTGSLGMGISKGKGILEANRILKKSEPVIVLTGDGELQEGQIWESLASAVNRKLKGLLVFVDHNKIQSDTWVDKVSAIGDIPRKFESFGWQVERINGHDLAAINLSIQNWRNNQLPTVIIADTIKGKGCSFMESFPKEGDFYKYHSGATSAEDYTKAISEISERLIKIDSTVEFDNYQKSNKPPISGDSFLESWKKELINSGKQNEKIVVLDADLTLDTGTSDFSKVFPDRYIQFGIAEQDMVSAAGGLALSGLLPIVHSFASFLSGRAHEQIIVNATEKTKIIYVGALAGLIPGGPGHSHQAVSDVNSFGSVNNILIFEPSHPNQFNDLVNGQLGKHLGPVYIRFTNVPLNFSRECIPSADVPIGEASVLKQGETDCIILVGGVPTSLVSENFDKFSKSKSKILSTPWVNKINQNWYLENLSNIENVTIVQNYNMNSGFDVQFRKFLDDNSMEIKMSVIAVEEIPKSGTNQEVLNHHGFTIENIKGN</sequence>
<evidence type="ECO:0000256" key="2">
    <source>
        <dbReference type="ARBA" id="ARBA00001964"/>
    </source>
</evidence>
<dbReference type="SUPFAM" id="SSF52518">
    <property type="entry name" value="Thiamin diphosphate-binding fold (THDP-binding)"/>
    <property type="match status" value="2"/>
</dbReference>
<dbReference type="PANTHER" id="PTHR43825:SF1">
    <property type="entry name" value="TRANSKETOLASE-LIKE PYRIMIDINE-BINDING DOMAIN-CONTAINING PROTEIN"/>
    <property type="match status" value="1"/>
</dbReference>
<dbReference type="EMBL" id="JNSL01000019">
    <property type="protein sequence ID" value="KGA20900.1"/>
    <property type="molecule type" value="Genomic_DNA"/>
</dbReference>
<feature type="domain" description="Transketolase-like pyrimidine-binding" evidence="4">
    <location>
        <begin position="315"/>
        <end position="480"/>
    </location>
</feature>
<dbReference type="Gene3D" id="3.40.50.970">
    <property type="match status" value="2"/>
</dbReference>
<evidence type="ECO:0000256" key="3">
    <source>
        <dbReference type="ARBA" id="ARBA00007131"/>
    </source>
</evidence>
<comment type="caution">
    <text evidence="5">The sequence shown here is derived from an EMBL/GenBank/DDBJ whole genome shotgun (WGS) entry which is preliminary data.</text>
</comment>
<dbReference type="SMART" id="SM00861">
    <property type="entry name" value="Transket_pyr"/>
    <property type="match status" value="1"/>
</dbReference>
<name>A0A094Q9J0_9ZZZZ</name>
<dbReference type="InterPro" id="IPR009014">
    <property type="entry name" value="Transketo_C/PFOR_II"/>
</dbReference>
<dbReference type="AlphaFoldDB" id="A0A094Q9J0"/>
<comment type="similarity">
    <text evidence="3">Belongs to the transketolase family.</text>
</comment>
<organism evidence="5">
    <name type="scientific">freshwater metagenome</name>
    <dbReference type="NCBI Taxonomy" id="449393"/>
    <lineage>
        <taxon>unclassified sequences</taxon>
        <taxon>metagenomes</taxon>
        <taxon>ecological metagenomes</taxon>
    </lineage>
</organism>
<gene>
    <name evidence="5" type="ORF">GM51_4850</name>
</gene>
<dbReference type="CDD" id="cd07033">
    <property type="entry name" value="TPP_PYR_DXS_TK_like"/>
    <property type="match status" value="1"/>
</dbReference>